<protein>
    <submittedName>
        <fullName evidence="1">Pyocin activator protein PrtN</fullName>
    </submittedName>
</protein>
<sequence length="85" mass="9703">MNTNFALLARFESPVIELKDVCQEFFGISVKTAKQKIKGQDFPVPTFSLSKSERSPVFIKVEDLASYIDKQYEIASKEWQQVNVA</sequence>
<dbReference type="InterPro" id="IPR020518">
    <property type="entry name" value="Tscrpt_reg_PrtN"/>
</dbReference>
<evidence type="ECO:0000313" key="2">
    <source>
        <dbReference type="Proteomes" id="UP000243053"/>
    </source>
</evidence>
<name>A0A1Y5EJ48_COLPS</name>
<dbReference type="Proteomes" id="UP000243053">
    <property type="component" value="Unassembled WGS sequence"/>
</dbReference>
<evidence type="ECO:0000313" key="1">
    <source>
        <dbReference type="EMBL" id="OUR82691.1"/>
    </source>
</evidence>
<reference evidence="2" key="1">
    <citation type="journal article" date="2017" name="Proc. Natl. Acad. Sci. U.S.A.">
        <title>Simulation of Deepwater Horizon oil plume reveals substrate specialization within a complex community of hydrocarbon degraders.</title>
        <authorList>
            <person name="Hu P."/>
            <person name="Dubinsky E.A."/>
            <person name="Probst A.J."/>
            <person name="Wang J."/>
            <person name="Sieber C.M.K."/>
            <person name="Tom L.M."/>
            <person name="Gardinali P."/>
            <person name="Banfield J.F."/>
            <person name="Atlas R.M."/>
            <person name="Andersen G.L."/>
        </authorList>
    </citation>
    <scope>NUCLEOTIDE SEQUENCE [LARGE SCALE GENOMIC DNA]</scope>
</reference>
<dbReference type="GO" id="GO:0006355">
    <property type="term" value="P:regulation of DNA-templated transcription"/>
    <property type="evidence" value="ECO:0007669"/>
    <property type="project" value="InterPro"/>
</dbReference>
<dbReference type="AlphaFoldDB" id="A0A1Y5EJ48"/>
<gene>
    <name evidence="1" type="ORF">A9Q75_05215</name>
</gene>
<comment type="caution">
    <text evidence="1">The sequence shown here is derived from an EMBL/GenBank/DDBJ whole genome shotgun (WGS) entry which is preliminary data.</text>
</comment>
<accession>A0A1Y5EJ48</accession>
<proteinExistence type="predicted"/>
<dbReference type="EMBL" id="MAAF01000036">
    <property type="protein sequence ID" value="OUR82691.1"/>
    <property type="molecule type" value="Genomic_DNA"/>
</dbReference>
<organism evidence="1 2">
    <name type="scientific">Colwellia psychrerythraea</name>
    <name type="common">Vibrio psychroerythus</name>
    <dbReference type="NCBI Taxonomy" id="28229"/>
    <lineage>
        <taxon>Bacteria</taxon>
        <taxon>Pseudomonadati</taxon>
        <taxon>Pseudomonadota</taxon>
        <taxon>Gammaproteobacteria</taxon>
        <taxon>Alteromonadales</taxon>
        <taxon>Colwelliaceae</taxon>
        <taxon>Colwellia</taxon>
    </lineage>
</organism>
<dbReference type="Pfam" id="PF11112">
    <property type="entry name" value="PyocinActivator"/>
    <property type="match status" value="1"/>
</dbReference>